<evidence type="ECO:0000256" key="14">
    <source>
        <dbReference type="ARBA" id="ARBA00023136"/>
    </source>
</evidence>
<feature type="domain" description="HAMP" evidence="18">
    <location>
        <begin position="116"/>
        <end position="168"/>
    </location>
</feature>
<dbReference type="GO" id="GO:0005886">
    <property type="term" value="C:plasma membrane"/>
    <property type="evidence" value="ECO:0007669"/>
    <property type="project" value="UniProtKB-SubCell"/>
</dbReference>
<keyword evidence="8 16" id="KW-0812">Transmembrane</keyword>
<protein>
    <recommendedName>
        <fullName evidence="3">histidine kinase</fullName>
        <ecNumber evidence="3">2.7.13.3</ecNumber>
    </recommendedName>
</protein>
<dbReference type="OrthoDB" id="9804645at2"/>
<evidence type="ECO:0000256" key="7">
    <source>
        <dbReference type="ARBA" id="ARBA00022679"/>
    </source>
</evidence>
<dbReference type="PANTHER" id="PTHR44936:SF5">
    <property type="entry name" value="SENSOR HISTIDINE KINASE ENVZ"/>
    <property type="match status" value="1"/>
</dbReference>
<feature type="region of interest" description="Disordered" evidence="15">
    <location>
        <begin position="55"/>
        <end position="90"/>
    </location>
</feature>
<dbReference type="SUPFAM" id="SSF55874">
    <property type="entry name" value="ATPase domain of HSP90 chaperone/DNA topoisomerase II/histidine kinase"/>
    <property type="match status" value="1"/>
</dbReference>
<comment type="catalytic activity">
    <reaction evidence="1">
        <text>ATP + protein L-histidine = ADP + protein N-phospho-L-histidine.</text>
        <dbReference type="EC" id="2.7.13.3"/>
    </reaction>
</comment>
<dbReference type="SMART" id="SM00387">
    <property type="entry name" value="HATPase_c"/>
    <property type="match status" value="1"/>
</dbReference>
<proteinExistence type="predicted"/>
<keyword evidence="12 16" id="KW-1133">Transmembrane helix</keyword>
<dbReference type="InterPro" id="IPR003660">
    <property type="entry name" value="HAMP_dom"/>
</dbReference>
<name>A0A5R9RGN0_9PSED</name>
<keyword evidence="4" id="KW-1003">Cell membrane</keyword>
<evidence type="ECO:0000256" key="13">
    <source>
        <dbReference type="ARBA" id="ARBA00023012"/>
    </source>
</evidence>
<evidence type="ECO:0000256" key="4">
    <source>
        <dbReference type="ARBA" id="ARBA00022475"/>
    </source>
</evidence>
<dbReference type="PROSITE" id="PS50109">
    <property type="entry name" value="HIS_KIN"/>
    <property type="match status" value="1"/>
</dbReference>
<dbReference type="InterPro" id="IPR003661">
    <property type="entry name" value="HisK_dim/P_dom"/>
</dbReference>
<evidence type="ECO:0000256" key="12">
    <source>
        <dbReference type="ARBA" id="ARBA00022989"/>
    </source>
</evidence>
<dbReference type="Gene3D" id="1.10.287.130">
    <property type="match status" value="1"/>
</dbReference>
<dbReference type="CDD" id="cd06225">
    <property type="entry name" value="HAMP"/>
    <property type="match status" value="1"/>
</dbReference>
<feature type="transmembrane region" description="Helical" evidence="16">
    <location>
        <begin position="24"/>
        <end position="47"/>
    </location>
</feature>
<keyword evidence="13" id="KW-0902">Two-component regulatory system</keyword>
<dbReference type="GO" id="GO:0005524">
    <property type="term" value="F:ATP binding"/>
    <property type="evidence" value="ECO:0007669"/>
    <property type="project" value="UniProtKB-KW"/>
</dbReference>
<keyword evidence="6" id="KW-0597">Phosphoprotein</keyword>
<keyword evidence="11" id="KW-0067">ATP-binding</keyword>
<evidence type="ECO:0000256" key="8">
    <source>
        <dbReference type="ARBA" id="ARBA00022692"/>
    </source>
</evidence>
<evidence type="ECO:0000256" key="6">
    <source>
        <dbReference type="ARBA" id="ARBA00022553"/>
    </source>
</evidence>
<dbReference type="InterPro" id="IPR036890">
    <property type="entry name" value="HATPase_C_sf"/>
</dbReference>
<dbReference type="Pfam" id="PF00672">
    <property type="entry name" value="HAMP"/>
    <property type="match status" value="1"/>
</dbReference>
<evidence type="ECO:0000256" key="2">
    <source>
        <dbReference type="ARBA" id="ARBA00004429"/>
    </source>
</evidence>
<comment type="subcellular location">
    <subcellularLocation>
        <location evidence="2">Cell inner membrane</location>
        <topology evidence="2">Multi-pass membrane protein</topology>
    </subcellularLocation>
</comment>
<evidence type="ECO:0000256" key="5">
    <source>
        <dbReference type="ARBA" id="ARBA00022519"/>
    </source>
</evidence>
<organism evidence="19 20">
    <name type="scientific">Pseudomonas nicosulfuronedens</name>
    <dbReference type="NCBI Taxonomy" id="2571105"/>
    <lineage>
        <taxon>Bacteria</taxon>
        <taxon>Pseudomonadati</taxon>
        <taxon>Pseudomonadota</taxon>
        <taxon>Gammaproteobacteria</taxon>
        <taxon>Pseudomonadales</taxon>
        <taxon>Pseudomonadaceae</taxon>
        <taxon>Pseudomonas</taxon>
    </lineage>
</organism>
<dbReference type="PROSITE" id="PS50885">
    <property type="entry name" value="HAMP"/>
    <property type="match status" value="1"/>
</dbReference>
<dbReference type="RefSeq" id="WP_138525206.1">
    <property type="nucleotide sequence ID" value="NZ_JAOCBK010000009.1"/>
</dbReference>
<accession>A0A5R9RGN0</accession>
<dbReference type="Proteomes" id="UP000306635">
    <property type="component" value="Unassembled WGS sequence"/>
</dbReference>
<keyword evidence="5" id="KW-0997">Cell inner membrane</keyword>
<gene>
    <name evidence="19" type="ORF">FAS41_20125</name>
</gene>
<dbReference type="InterPro" id="IPR036097">
    <property type="entry name" value="HisK_dim/P_sf"/>
</dbReference>
<evidence type="ECO:0000256" key="3">
    <source>
        <dbReference type="ARBA" id="ARBA00012438"/>
    </source>
</evidence>
<dbReference type="SUPFAM" id="SSF47384">
    <property type="entry name" value="Homodimeric domain of signal transducing histidine kinase"/>
    <property type="match status" value="1"/>
</dbReference>
<keyword evidence="7" id="KW-0808">Transferase</keyword>
<dbReference type="Gene3D" id="3.30.565.10">
    <property type="entry name" value="Histidine kinase-like ATPase, C-terminal domain"/>
    <property type="match status" value="1"/>
</dbReference>
<dbReference type="EC" id="2.7.13.3" evidence="3"/>
<dbReference type="AlphaFoldDB" id="A0A5R9RGN0"/>
<feature type="domain" description="Histidine kinase" evidence="17">
    <location>
        <begin position="176"/>
        <end position="374"/>
    </location>
</feature>
<evidence type="ECO:0000259" key="17">
    <source>
        <dbReference type="PROSITE" id="PS50109"/>
    </source>
</evidence>
<comment type="caution">
    <text evidence="19">The sequence shown here is derived from an EMBL/GenBank/DDBJ whole genome shotgun (WGS) entry which is preliminary data.</text>
</comment>
<dbReference type="PANTHER" id="PTHR44936">
    <property type="entry name" value="SENSOR PROTEIN CREC"/>
    <property type="match status" value="1"/>
</dbReference>
<evidence type="ECO:0000256" key="9">
    <source>
        <dbReference type="ARBA" id="ARBA00022741"/>
    </source>
</evidence>
<evidence type="ECO:0000313" key="19">
    <source>
        <dbReference type="EMBL" id="TLX73831.1"/>
    </source>
</evidence>
<reference evidence="19 20" key="1">
    <citation type="submission" date="2019-04" db="EMBL/GenBank/DDBJ databases">
        <authorList>
            <person name="Li M."/>
        </authorList>
    </citation>
    <scope>NUCLEOTIDE SEQUENCE [LARGE SCALE GENOMIC DNA]</scope>
    <source>
        <strain evidence="19 20">LAM1902</strain>
    </source>
</reference>
<keyword evidence="10 19" id="KW-0418">Kinase</keyword>
<dbReference type="GO" id="GO:0000155">
    <property type="term" value="F:phosphorelay sensor kinase activity"/>
    <property type="evidence" value="ECO:0007669"/>
    <property type="project" value="InterPro"/>
</dbReference>
<dbReference type="InterPro" id="IPR003594">
    <property type="entry name" value="HATPase_dom"/>
</dbReference>
<evidence type="ECO:0000313" key="20">
    <source>
        <dbReference type="Proteomes" id="UP000306635"/>
    </source>
</evidence>
<feature type="transmembrane region" description="Helical" evidence="16">
    <location>
        <begin position="93"/>
        <end position="115"/>
    </location>
</feature>
<evidence type="ECO:0000256" key="11">
    <source>
        <dbReference type="ARBA" id="ARBA00022840"/>
    </source>
</evidence>
<dbReference type="InterPro" id="IPR004358">
    <property type="entry name" value="Sig_transdc_His_kin-like_C"/>
</dbReference>
<dbReference type="EMBL" id="SWDV01000027">
    <property type="protein sequence ID" value="TLX73831.1"/>
    <property type="molecule type" value="Genomic_DNA"/>
</dbReference>
<dbReference type="Pfam" id="PF02518">
    <property type="entry name" value="HATPase_c"/>
    <property type="match status" value="1"/>
</dbReference>
<keyword evidence="20" id="KW-1185">Reference proteome</keyword>
<evidence type="ECO:0000259" key="18">
    <source>
        <dbReference type="PROSITE" id="PS50885"/>
    </source>
</evidence>
<dbReference type="CDD" id="cd00082">
    <property type="entry name" value="HisKA"/>
    <property type="match status" value="1"/>
</dbReference>
<dbReference type="PRINTS" id="PR00344">
    <property type="entry name" value="BCTRLSENSOR"/>
</dbReference>
<dbReference type="InterPro" id="IPR005467">
    <property type="entry name" value="His_kinase_dom"/>
</dbReference>
<sequence length="376" mass="41684">MSAISPDSAPERAKEKPLQRADSLFARLFGVFLLAIVVAHLLAFVWFHHYGPRHEPPPPPPPSEQGFERGPPPQGFPAGPEGMRPPPPPGPRLPFWSVPFAFQLLTLILAAYVGARLLARPVQHMGDAALRLSEDLDSPPLPETGPREARQAAHAFNRMRERIREQVQQRSRMLVAVSHDLRTPLSRLRLRVEEVDNPQLRTRISQDLAEMISMLDSTLHYLQQERATEPLQWFDVKALADSLAEDACERGADVGVEGFCAPLKVQPMALRSCLNNLLDNALRYAGDVSIELRDGTRELEIRVRDHGPGIPAELREQVFEPFFRLEGSRNRNSGGVGLGLAIARDAARRQGGDLYFEETPGGGATAVLRLPRSTTA</sequence>
<evidence type="ECO:0000256" key="1">
    <source>
        <dbReference type="ARBA" id="ARBA00000085"/>
    </source>
</evidence>
<evidence type="ECO:0000256" key="16">
    <source>
        <dbReference type="SAM" id="Phobius"/>
    </source>
</evidence>
<evidence type="ECO:0000256" key="10">
    <source>
        <dbReference type="ARBA" id="ARBA00022777"/>
    </source>
</evidence>
<dbReference type="SMART" id="SM00304">
    <property type="entry name" value="HAMP"/>
    <property type="match status" value="2"/>
</dbReference>
<keyword evidence="14 16" id="KW-0472">Membrane</keyword>
<dbReference type="InterPro" id="IPR050980">
    <property type="entry name" value="2C_sensor_his_kinase"/>
</dbReference>
<evidence type="ECO:0000256" key="15">
    <source>
        <dbReference type="SAM" id="MobiDB-lite"/>
    </source>
</evidence>
<keyword evidence="9" id="KW-0547">Nucleotide-binding</keyword>